<dbReference type="InterPro" id="IPR009057">
    <property type="entry name" value="Homeodomain-like_sf"/>
</dbReference>
<dbReference type="AlphaFoldDB" id="A0A1H4DGZ9"/>
<sequence>MLTIKQTMIDQFMSMRIHNKKSHHPHPSYLLEHQLLESITRKDMERASLLLKNINQITRQSCARRKLRSLKNSVISSCTLFTRAAIKGGVDPETAFQLNDTYLQKIEDLTSIQSIHQLEYSMLDDFIQTVKKADNLPYSPVINKAIIYLHEHILSELTLEEIAQACYVSPSYLSHLFKKEVGLSVVQFINEKRVEESKYFLLNTSTSIADIARLFQFCNQSYYTSVFKKYVNQTPKQYREAMATPTLKEC</sequence>
<dbReference type="SUPFAM" id="SSF46689">
    <property type="entry name" value="Homeodomain-like"/>
    <property type="match status" value="2"/>
</dbReference>
<dbReference type="PANTHER" id="PTHR43280:SF28">
    <property type="entry name" value="HTH-TYPE TRANSCRIPTIONAL ACTIVATOR RHAS"/>
    <property type="match status" value="1"/>
</dbReference>
<dbReference type="PROSITE" id="PS00041">
    <property type="entry name" value="HTH_ARAC_FAMILY_1"/>
    <property type="match status" value="1"/>
</dbReference>
<dbReference type="RefSeq" id="WP_245728939.1">
    <property type="nucleotide sequence ID" value="NZ_FNQR01000007.1"/>
</dbReference>
<organism evidence="5 6">
    <name type="scientific">Thalassobacillus cyri</name>
    <dbReference type="NCBI Taxonomy" id="571932"/>
    <lineage>
        <taxon>Bacteria</taxon>
        <taxon>Bacillati</taxon>
        <taxon>Bacillota</taxon>
        <taxon>Bacilli</taxon>
        <taxon>Bacillales</taxon>
        <taxon>Bacillaceae</taxon>
        <taxon>Thalassobacillus</taxon>
    </lineage>
</organism>
<dbReference type="STRING" id="571932.SAMN05421743_107130"/>
<evidence type="ECO:0000256" key="1">
    <source>
        <dbReference type="ARBA" id="ARBA00023015"/>
    </source>
</evidence>
<dbReference type="SMART" id="SM00342">
    <property type="entry name" value="HTH_ARAC"/>
    <property type="match status" value="1"/>
</dbReference>
<keyword evidence="6" id="KW-1185">Reference proteome</keyword>
<dbReference type="PROSITE" id="PS01124">
    <property type="entry name" value="HTH_ARAC_FAMILY_2"/>
    <property type="match status" value="1"/>
</dbReference>
<dbReference type="InterPro" id="IPR018062">
    <property type="entry name" value="HTH_AraC-typ_CS"/>
</dbReference>
<evidence type="ECO:0000256" key="3">
    <source>
        <dbReference type="ARBA" id="ARBA00023163"/>
    </source>
</evidence>
<evidence type="ECO:0000256" key="2">
    <source>
        <dbReference type="ARBA" id="ARBA00023125"/>
    </source>
</evidence>
<proteinExistence type="predicted"/>
<dbReference type="GO" id="GO:0003700">
    <property type="term" value="F:DNA-binding transcription factor activity"/>
    <property type="evidence" value="ECO:0007669"/>
    <property type="project" value="InterPro"/>
</dbReference>
<dbReference type="InterPro" id="IPR018060">
    <property type="entry name" value="HTH_AraC"/>
</dbReference>
<gene>
    <name evidence="5" type="ORF">SAMN05421743_107130</name>
</gene>
<evidence type="ECO:0000313" key="6">
    <source>
        <dbReference type="Proteomes" id="UP000198584"/>
    </source>
</evidence>
<dbReference type="Gene3D" id="1.10.10.60">
    <property type="entry name" value="Homeodomain-like"/>
    <property type="match status" value="2"/>
</dbReference>
<evidence type="ECO:0000313" key="5">
    <source>
        <dbReference type="EMBL" id="SEA72041.1"/>
    </source>
</evidence>
<feature type="domain" description="HTH araC/xylS-type" evidence="4">
    <location>
        <begin position="143"/>
        <end position="241"/>
    </location>
</feature>
<dbReference type="EMBL" id="FNQR01000007">
    <property type="protein sequence ID" value="SEA72041.1"/>
    <property type="molecule type" value="Genomic_DNA"/>
</dbReference>
<dbReference type="Pfam" id="PF12833">
    <property type="entry name" value="HTH_18"/>
    <property type="match status" value="1"/>
</dbReference>
<reference evidence="6" key="1">
    <citation type="submission" date="2016-10" db="EMBL/GenBank/DDBJ databases">
        <authorList>
            <person name="Varghese N."/>
            <person name="Submissions S."/>
        </authorList>
    </citation>
    <scope>NUCLEOTIDE SEQUENCE [LARGE SCALE GENOMIC DNA]</scope>
    <source>
        <strain evidence="6">CCM7597</strain>
    </source>
</reference>
<dbReference type="Proteomes" id="UP000198584">
    <property type="component" value="Unassembled WGS sequence"/>
</dbReference>
<accession>A0A1H4DGZ9</accession>
<keyword evidence="3" id="KW-0804">Transcription</keyword>
<dbReference type="GO" id="GO:0043565">
    <property type="term" value="F:sequence-specific DNA binding"/>
    <property type="evidence" value="ECO:0007669"/>
    <property type="project" value="InterPro"/>
</dbReference>
<protein>
    <submittedName>
        <fullName evidence="5">Helix-turn-helix domain-containing protein</fullName>
    </submittedName>
</protein>
<evidence type="ECO:0000259" key="4">
    <source>
        <dbReference type="PROSITE" id="PS01124"/>
    </source>
</evidence>
<keyword evidence="1" id="KW-0805">Transcription regulation</keyword>
<dbReference type="PANTHER" id="PTHR43280">
    <property type="entry name" value="ARAC-FAMILY TRANSCRIPTIONAL REGULATOR"/>
    <property type="match status" value="1"/>
</dbReference>
<name>A0A1H4DGZ9_9BACI</name>
<keyword evidence="2" id="KW-0238">DNA-binding</keyword>